<proteinExistence type="predicted"/>
<evidence type="ECO:0000313" key="3">
    <source>
        <dbReference type="Proteomes" id="UP000467840"/>
    </source>
</evidence>
<feature type="compositionally biased region" description="Basic and acidic residues" evidence="1">
    <location>
        <begin position="79"/>
        <end position="95"/>
    </location>
</feature>
<accession>A0A6A6LS97</accession>
<organism evidence="2 3">
    <name type="scientific">Hevea brasiliensis</name>
    <name type="common">Para rubber tree</name>
    <name type="synonym">Siphonia brasiliensis</name>
    <dbReference type="NCBI Taxonomy" id="3981"/>
    <lineage>
        <taxon>Eukaryota</taxon>
        <taxon>Viridiplantae</taxon>
        <taxon>Streptophyta</taxon>
        <taxon>Embryophyta</taxon>
        <taxon>Tracheophyta</taxon>
        <taxon>Spermatophyta</taxon>
        <taxon>Magnoliopsida</taxon>
        <taxon>eudicotyledons</taxon>
        <taxon>Gunneridae</taxon>
        <taxon>Pentapetalae</taxon>
        <taxon>rosids</taxon>
        <taxon>fabids</taxon>
        <taxon>Malpighiales</taxon>
        <taxon>Euphorbiaceae</taxon>
        <taxon>Crotonoideae</taxon>
        <taxon>Micrandreae</taxon>
        <taxon>Hevea</taxon>
    </lineage>
</organism>
<sequence length="95" mass="10161">MLKEEKVEREMERQQVIVADRKMAELVRLVIRVKNGEEVRQVEGMVQEDGGVGKVGGSSEEWGGSEAGGGTGAGGTERSNGRTKEGDESGRLSKA</sequence>
<dbReference type="Proteomes" id="UP000467840">
    <property type="component" value="Chromosome 16"/>
</dbReference>
<evidence type="ECO:0000313" key="2">
    <source>
        <dbReference type="EMBL" id="KAF2303128.1"/>
    </source>
</evidence>
<dbReference type="AlphaFoldDB" id="A0A6A6LS97"/>
<comment type="caution">
    <text evidence="2">The sequence shown here is derived from an EMBL/GenBank/DDBJ whole genome shotgun (WGS) entry which is preliminary data.</text>
</comment>
<evidence type="ECO:0000256" key="1">
    <source>
        <dbReference type="SAM" id="MobiDB-lite"/>
    </source>
</evidence>
<feature type="compositionally biased region" description="Gly residues" evidence="1">
    <location>
        <begin position="65"/>
        <end position="75"/>
    </location>
</feature>
<name>A0A6A6LS97_HEVBR</name>
<reference evidence="2 3" key="1">
    <citation type="journal article" date="2020" name="Mol. Plant">
        <title>The Chromosome-Based Rubber Tree Genome Provides New Insights into Spurge Genome Evolution and Rubber Biosynthesis.</title>
        <authorList>
            <person name="Liu J."/>
            <person name="Shi C."/>
            <person name="Shi C.C."/>
            <person name="Li W."/>
            <person name="Zhang Q.J."/>
            <person name="Zhang Y."/>
            <person name="Li K."/>
            <person name="Lu H.F."/>
            <person name="Shi C."/>
            <person name="Zhu S.T."/>
            <person name="Xiao Z.Y."/>
            <person name="Nan H."/>
            <person name="Yue Y."/>
            <person name="Zhu X.G."/>
            <person name="Wu Y."/>
            <person name="Hong X.N."/>
            <person name="Fan G.Y."/>
            <person name="Tong Y."/>
            <person name="Zhang D."/>
            <person name="Mao C.L."/>
            <person name="Liu Y.L."/>
            <person name="Hao S.J."/>
            <person name="Liu W.Q."/>
            <person name="Lv M.Q."/>
            <person name="Zhang H.B."/>
            <person name="Liu Y."/>
            <person name="Hu-Tang G.R."/>
            <person name="Wang J.P."/>
            <person name="Wang J.H."/>
            <person name="Sun Y.H."/>
            <person name="Ni S.B."/>
            <person name="Chen W.B."/>
            <person name="Zhang X.C."/>
            <person name="Jiao Y.N."/>
            <person name="Eichler E.E."/>
            <person name="Li G.H."/>
            <person name="Liu X."/>
            <person name="Gao L.Z."/>
        </authorList>
    </citation>
    <scope>NUCLEOTIDE SEQUENCE [LARGE SCALE GENOMIC DNA]</scope>
    <source>
        <strain evidence="3">cv. GT1</strain>
        <tissue evidence="2">Leaf</tissue>
    </source>
</reference>
<protein>
    <submittedName>
        <fullName evidence="2">Uncharacterized protein</fullName>
    </submittedName>
</protein>
<feature type="region of interest" description="Disordered" evidence="1">
    <location>
        <begin position="47"/>
        <end position="95"/>
    </location>
</feature>
<dbReference type="EMBL" id="JAAGAX010000009">
    <property type="protein sequence ID" value="KAF2303128.1"/>
    <property type="molecule type" value="Genomic_DNA"/>
</dbReference>
<gene>
    <name evidence="2" type="ORF">GH714_014015</name>
</gene>
<keyword evidence="3" id="KW-1185">Reference proteome</keyword>